<accession>A0A4C2A8L9</accession>
<evidence type="ECO:0000313" key="2">
    <source>
        <dbReference type="Proteomes" id="UP000299102"/>
    </source>
</evidence>
<dbReference type="EMBL" id="BGZK01002600">
    <property type="protein sequence ID" value="GBP95227.1"/>
    <property type="molecule type" value="Genomic_DNA"/>
</dbReference>
<dbReference type="AlphaFoldDB" id="A0A4C2A8L9"/>
<comment type="caution">
    <text evidence="1">The sequence shown here is derived from an EMBL/GenBank/DDBJ whole genome shotgun (WGS) entry which is preliminary data.</text>
</comment>
<proteinExistence type="predicted"/>
<name>A0A4C2A8L9_EUMVA</name>
<evidence type="ECO:0000313" key="1">
    <source>
        <dbReference type="EMBL" id="GBP95227.1"/>
    </source>
</evidence>
<sequence>MLKIGEVKSRAFQQAHGVAVRYPFVNLKLNHRTKTAVRRRQANGGLGRAAINRPAILASGARKPIRRRAGNAAA</sequence>
<dbReference type="Proteomes" id="UP000299102">
    <property type="component" value="Unassembled WGS sequence"/>
</dbReference>
<protein>
    <submittedName>
        <fullName evidence="1">Uncharacterized protein</fullName>
    </submittedName>
</protein>
<organism evidence="1 2">
    <name type="scientific">Eumeta variegata</name>
    <name type="common">Bagworm moth</name>
    <name type="synonym">Eumeta japonica</name>
    <dbReference type="NCBI Taxonomy" id="151549"/>
    <lineage>
        <taxon>Eukaryota</taxon>
        <taxon>Metazoa</taxon>
        <taxon>Ecdysozoa</taxon>
        <taxon>Arthropoda</taxon>
        <taxon>Hexapoda</taxon>
        <taxon>Insecta</taxon>
        <taxon>Pterygota</taxon>
        <taxon>Neoptera</taxon>
        <taxon>Endopterygota</taxon>
        <taxon>Lepidoptera</taxon>
        <taxon>Glossata</taxon>
        <taxon>Ditrysia</taxon>
        <taxon>Tineoidea</taxon>
        <taxon>Psychidae</taxon>
        <taxon>Oiketicinae</taxon>
        <taxon>Eumeta</taxon>
    </lineage>
</organism>
<gene>
    <name evidence="1" type="ORF">EVAR_70251_1</name>
</gene>
<reference evidence="1 2" key="1">
    <citation type="journal article" date="2019" name="Commun. Biol.">
        <title>The bagworm genome reveals a unique fibroin gene that provides high tensile strength.</title>
        <authorList>
            <person name="Kono N."/>
            <person name="Nakamura H."/>
            <person name="Ohtoshi R."/>
            <person name="Tomita M."/>
            <person name="Numata K."/>
            <person name="Arakawa K."/>
        </authorList>
    </citation>
    <scope>NUCLEOTIDE SEQUENCE [LARGE SCALE GENOMIC DNA]</scope>
</reference>
<keyword evidence="2" id="KW-1185">Reference proteome</keyword>